<evidence type="ECO:0000313" key="4">
    <source>
        <dbReference type="Proteomes" id="UP000247892"/>
    </source>
</evidence>
<evidence type="ECO:0000256" key="1">
    <source>
        <dbReference type="ARBA" id="ARBA00006068"/>
    </source>
</evidence>
<keyword evidence="4" id="KW-1185">Reference proteome</keyword>
<feature type="domain" description="Cell envelope-related transcriptional attenuator" evidence="2">
    <location>
        <begin position="86"/>
        <end position="229"/>
    </location>
</feature>
<protein>
    <submittedName>
        <fullName evidence="3">LytTR family transcriptional regulator</fullName>
    </submittedName>
</protein>
<sequence length="314" mass="33615">MRSFARRIGRLFLITAVSLVFVACATTVYLDFSLQRVPAFMNYSGRPSEAEGTNWLLIGTDSREGLSAAQRRHLNTGSEADAGGTRTDTIMVLHIPSGAAPPSLISLPRDSLVPIHGHGQNKLNAAYALGGPTLLSRTVQDMTGLHIDHYLEIGFGGFAGMVDAVGGVRVCLAEHVWDPKINLDLPRGCQELDGARALGYMRTRAFADGDLERADHQQDFLSALISKCASRAVLLNPVKLVPLTGQALSSTSFSDGDHLQHLAQLALALRDPGEGGLITRTVPVNGSSTVPGIGSVLLWDKERANALFARLRAE</sequence>
<dbReference type="Proteomes" id="UP000247892">
    <property type="component" value="Unassembled WGS sequence"/>
</dbReference>
<proteinExistence type="inferred from homology"/>
<dbReference type="RefSeq" id="WP_245960166.1">
    <property type="nucleotide sequence ID" value="NZ_MASU01000019.1"/>
</dbReference>
<dbReference type="AlphaFoldDB" id="A0A318LAN0"/>
<reference evidence="3 4" key="1">
    <citation type="submission" date="2016-07" db="EMBL/GenBank/DDBJ databases">
        <title>Draft genome sequence of Prauserella sp. YIM 121212, isolated from alkaline soil.</title>
        <authorList>
            <person name="Ruckert C."/>
            <person name="Albersmeier A."/>
            <person name="Jiang C.-L."/>
            <person name="Jiang Y."/>
            <person name="Kalinowski J."/>
            <person name="Schneider O."/>
            <person name="Winkler A."/>
            <person name="Zotchev S.B."/>
        </authorList>
    </citation>
    <scope>NUCLEOTIDE SEQUENCE [LARGE SCALE GENOMIC DNA]</scope>
    <source>
        <strain evidence="3 4">YIM 121212</strain>
    </source>
</reference>
<dbReference type="PANTHER" id="PTHR33392">
    <property type="entry name" value="POLYISOPRENYL-TEICHOIC ACID--PEPTIDOGLYCAN TEICHOIC ACID TRANSFERASE TAGU"/>
    <property type="match status" value="1"/>
</dbReference>
<dbReference type="Pfam" id="PF03816">
    <property type="entry name" value="LytR_cpsA_psr"/>
    <property type="match status" value="1"/>
</dbReference>
<dbReference type="InterPro" id="IPR050922">
    <property type="entry name" value="LytR/CpsA/Psr_CW_biosynth"/>
</dbReference>
<dbReference type="NCBIfam" id="TIGR00350">
    <property type="entry name" value="lytR_cpsA_psr"/>
    <property type="match status" value="1"/>
</dbReference>
<evidence type="ECO:0000313" key="3">
    <source>
        <dbReference type="EMBL" id="PXY18778.1"/>
    </source>
</evidence>
<dbReference type="InterPro" id="IPR004474">
    <property type="entry name" value="LytR_CpsA_psr"/>
</dbReference>
<dbReference type="EMBL" id="MASU01000019">
    <property type="protein sequence ID" value="PXY18778.1"/>
    <property type="molecule type" value="Genomic_DNA"/>
</dbReference>
<dbReference type="PROSITE" id="PS51257">
    <property type="entry name" value="PROKAR_LIPOPROTEIN"/>
    <property type="match status" value="1"/>
</dbReference>
<dbReference type="PANTHER" id="PTHR33392:SF6">
    <property type="entry name" value="POLYISOPRENYL-TEICHOIC ACID--PEPTIDOGLYCAN TEICHOIC ACID TRANSFERASE TAGU"/>
    <property type="match status" value="1"/>
</dbReference>
<accession>A0A318LAN0</accession>
<dbReference type="Gene3D" id="3.40.630.190">
    <property type="entry name" value="LCP protein"/>
    <property type="match status" value="1"/>
</dbReference>
<evidence type="ECO:0000259" key="2">
    <source>
        <dbReference type="Pfam" id="PF03816"/>
    </source>
</evidence>
<name>A0A318LAN0_9PSEU</name>
<comment type="similarity">
    <text evidence="1">Belongs to the LytR/CpsA/Psr (LCP) family.</text>
</comment>
<organism evidence="3 4">
    <name type="scientific">Prauserella flavalba</name>
    <dbReference type="NCBI Taxonomy" id="1477506"/>
    <lineage>
        <taxon>Bacteria</taxon>
        <taxon>Bacillati</taxon>
        <taxon>Actinomycetota</taxon>
        <taxon>Actinomycetes</taxon>
        <taxon>Pseudonocardiales</taxon>
        <taxon>Pseudonocardiaceae</taxon>
        <taxon>Prauserella</taxon>
    </lineage>
</organism>
<gene>
    <name evidence="3" type="ORF">BA062_34825</name>
</gene>
<comment type="caution">
    <text evidence="3">The sequence shown here is derived from an EMBL/GenBank/DDBJ whole genome shotgun (WGS) entry which is preliminary data.</text>
</comment>